<feature type="domain" description="Methyl-accepting transducer" evidence="7">
    <location>
        <begin position="272"/>
        <end position="501"/>
    </location>
</feature>
<name>A0A1C3K391_9BURK</name>
<dbReference type="InterPro" id="IPR004089">
    <property type="entry name" value="MCPsignal_dom"/>
</dbReference>
<evidence type="ECO:0000313" key="10">
    <source>
        <dbReference type="EMBL" id="SOE51940.1"/>
    </source>
</evidence>
<evidence type="ECO:0000256" key="3">
    <source>
        <dbReference type="ARBA" id="ARBA00029447"/>
    </source>
</evidence>
<dbReference type="PANTHER" id="PTHR43531:SF14">
    <property type="entry name" value="METHYL-ACCEPTING CHEMOTAXIS PROTEIN I-RELATED"/>
    <property type="match status" value="1"/>
</dbReference>
<feature type="domain" description="HAMP" evidence="8">
    <location>
        <begin position="215"/>
        <end position="267"/>
    </location>
</feature>
<dbReference type="EMBL" id="LT907988">
    <property type="protein sequence ID" value="SOE51940.1"/>
    <property type="molecule type" value="Genomic_DNA"/>
</dbReference>
<evidence type="ECO:0000259" key="8">
    <source>
        <dbReference type="PROSITE" id="PS50885"/>
    </source>
</evidence>
<sequence>MKNLPIRIGILLVLALMSLALWSAIGANWFNARSADQGFEDFYRISSERIQPAKDLQNAFTANRLWMAVAHRNFLQGDTASVVAALDRAAEALKVVSAVNEKNKDSAGNNAWPEVTRLAEQYGSLLSQYTELSTSAAAGLLRGDESIYLANIDRRGQLSTQADEVVVEFFRLMDQASLEVLAEAQDRLQLAGTITVALLVLSLLVIPACWLYLSRHVMRPLRDAGQAVARIASGDLTQRIEVDSRNEIGQLLAALRQMQDSLGRVVSQVLHGVDEINTGAAEIAQGNHDLSRRTEEQAASLEETAASMEELASTVRQNADNARQADQLASTSMDVASRGGNVVSEVVTTMDDISESSNRIAEIVSVIDGIAFQTNILALNAAVEAARAGEQGKGFAVVAGEVRSLAQRSAQAAKEIKSLIEESASRVQVGSSQVQRAGQTMRDIVDAVKRVTDIMAEIAAASQEQSTGIEQVNHAITQMDAVTQQNAALVEESAAAASSLEEQARQLRQAVSVFKVSDAAAVVQAPSLRHDAVLLPA</sequence>
<feature type="coiled-coil region" evidence="5">
    <location>
        <begin position="291"/>
        <end position="325"/>
    </location>
</feature>
<evidence type="ECO:0000256" key="2">
    <source>
        <dbReference type="ARBA" id="ARBA00022481"/>
    </source>
</evidence>
<comment type="similarity">
    <text evidence="3">Belongs to the methyl-accepting chemotaxis (MCP) protein family.</text>
</comment>
<comment type="subcellular location">
    <subcellularLocation>
        <location evidence="1">Membrane</location>
    </subcellularLocation>
</comment>
<keyword evidence="6" id="KW-0472">Membrane</keyword>
<protein>
    <submittedName>
        <fullName evidence="9">Methyl-accepting chemotaxis protein I (Serine chemoreceptor protein)</fullName>
    </submittedName>
</protein>
<gene>
    <name evidence="9" type="ORF">ODI_01464</name>
    <name evidence="10" type="ORF">ODI_R3801</name>
</gene>
<evidence type="ECO:0000256" key="5">
    <source>
        <dbReference type="SAM" id="Coils"/>
    </source>
</evidence>
<dbReference type="EMBL" id="FLRC01000022">
    <property type="protein sequence ID" value="SBT25837.1"/>
    <property type="molecule type" value="Genomic_DNA"/>
</dbReference>
<dbReference type="InterPro" id="IPR051310">
    <property type="entry name" value="MCP_chemotaxis"/>
</dbReference>
<dbReference type="GO" id="GO:0006935">
    <property type="term" value="P:chemotaxis"/>
    <property type="evidence" value="ECO:0007669"/>
    <property type="project" value="InterPro"/>
</dbReference>
<dbReference type="AlphaFoldDB" id="A0A1C3K391"/>
<dbReference type="SMART" id="SM00304">
    <property type="entry name" value="HAMP"/>
    <property type="match status" value="1"/>
</dbReference>
<dbReference type="GO" id="GO:0004888">
    <property type="term" value="F:transmembrane signaling receptor activity"/>
    <property type="evidence" value="ECO:0007669"/>
    <property type="project" value="InterPro"/>
</dbReference>
<dbReference type="SMART" id="SM00283">
    <property type="entry name" value="MA"/>
    <property type="match status" value="1"/>
</dbReference>
<keyword evidence="9" id="KW-0675">Receptor</keyword>
<organism evidence="9 11">
    <name type="scientific">Orrella dioscoreae</name>
    <dbReference type="NCBI Taxonomy" id="1851544"/>
    <lineage>
        <taxon>Bacteria</taxon>
        <taxon>Pseudomonadati</taxon>
        <taxon>Pseudomonadota</taxon>
        <taxon>Betaproteobacteria</taxon>
        <taxon>Burkholderiales</taxon>
        <taxon>Alcaligenaceae</taxon>
        <taxon>Orrella</taxon>
    </lineage>
</organism>
<dbReference type="Pfam" id="PF00672">
    <property type="entry name" value="HAMP"/>
    <property type="match status" value="1"/>
</dbReference>
<dbReference type="InterPro" id="IPR004090">
    <property type="entry name" value="Chemotax_Me-accpt_rcpt"/>
</dbReference>
<feature type="transmembrane region" description="Helical" evidence="6">
    <location>
        <begin position="190"/>
        <end position="213"/>
    </location>
</feature>
<dbReference type="InterPro" id="IPR003660">
    <property type="entry name" value="HAMP_dom"/>
</dbReference>
<dbReference type="GO" id="GO:0007165">
    <property type="term" value="P:signal transduction"/>
    <property type="evidence" value="ECO:0007669"/>
    <property type="project" value="UniProtKB-KW"/>
</dbReference>
<evidence type="ECO:0000313" key="9">
    <source>
        <dbReference type="EMBL" id="SBT25837.1"/>
    </source>
</evidence>
<dbReference type="Gene3D" id="1.10.287.950">
    <property type="entry name" value="Methyl-accepting chemotaxis protein"/>
    <property type="match status" value="1"/>
</dbReference>
<dbReference type="STRING" id="1851544.ODI_01464"/>
<dbReference type="PRINTS" id="PR00260">
    <property type="entry name" value="CHEMTRNSDUCR"/>
</dbReference>
<evidence type="ECO:0000256" key="6">
    <source>
        <dbReference type="SAM" id="Phobius"/>
    </source>
</evidence>
<dbReference type="OrthoDB" id="9806477at2"/>
<keyword evidence="11" id="KW-1185">Reference proteome</keyword>
<dbReference type="Proteomes" id="UP000078558">
    <property type="component" value="Chromosome I"/>
</dbReference>
<dbReference type="FunFam" id="1.10.287.950:FF:000001">
    <property type="entry name" value="Methyl-accepting chemotaxis sensory transducer"/>
    <property type="match status" value="1"/>
</dbReference>
<accession>A0A1C3K391</accession>
<keyword evidence="5" id="KW-0175">Coiled coil</keyword>
<reference evidence="9 11" key="1">
    <citation type="submission" date="2016-06" db="EMBL/GenBank/DDBJ databases">
        <authorList>
            <person name="Kjaerup R.B."/>
            <person name="Dalgaard T.S."/>
            <person name="Juul-Madsen H.R."/>
        </authorList>
    </citation>
    <scope>NUCLEOTIDE SEQUENCE [LARGE SCALE GENOMIC DNA]</scope>
    <source>
        <strain evidence="9">Orrdi1</strain>
    </source>
</reference>
<evidence type="ECO:0000259" key="7">
    <source>
        <dbReference type="PROSITE" id="PS50111"/>
    </source>
</evidence>
<dbReference type="PROSITE" id="PS50885">
    <property type="entry name" value="HAMP"/>
    <property type="match status" value="1"/>
</dbReference>
<dbReference type="RefSeq" id="WP_067754498.1">
    <property type="nucleotide sequence ID" value="NZ_LT907988.1"/>
</dbReference>
<keyword evidence="6" id="KW-0812">Transmembrane</keyword>
<evidence type="ECO:0000313" key="11">
    <source>
        <dbReference type="Proteomes" id="UP000078558"/>
    </source>
</evidence>
<dbReference type="CDD" id="cd06225">
    <property type="entry name" value="HAMP"/>
    <property type="match status" value="1"/>
</dbReference>
<dbReference type="CDD" id="cd11386">
    <property type="entry name" value="MCP_signal"/>
    <property type="match status" value="1"/>
</dbReference>
<dbReference type="PROSITE" id="PS50111">
    <property type="entry name" value="CHEMOTAXIS_TRANSDUC_2"/>
    <property type="match status" value="1"/>
</dbReference>
<dbReference type="PANTHER" id="PTHR43531">
    <property type="entry name" value="PROTEIN ICFG"/>
    <property type="match status" value="1"/>
</dbReference>
<keyword evidence="2" id="KW-0488">Methylation</keyword>
<proteinExistence type="inferred from homology"/>
<evidence type="ECO:0000256" key="4">
    <source>
        <dbReference type="PROSITE-ProRule" id="PRU00284"/>
    </source>
</evidence>
<keyword evidence="6" id="KW-1133">Transmembrane helix</keyword>
<keyword evidence="4" id="KW-0807">Transducer</keyword>
<reference evidence="10 11" key="2">
    <citation type="submission" date="2017-08" db="EMBL/GenBank/DDBJ databases">
        <authorList>
            <person name="de Groot N.N."/>
        </authorList>
    </citation>
    <scope>NUCLEOTIDE SEQUENCE [LARGE SCALE GENOMIC DNA]</scope>
    <source>
        <strain evidence="10">Orrdi1</strain>
    </source>
</reference>
<dbReference type="KEGG" id="odi:ODI_R3801"/>
<dbReference type="Pfam" id="PF00015">
    <property type="entry name" value="MCPsignal"/>
    <property type="match status" value="1"/>
</dbReference>
<evidence type="ECO:0000256" key="1">
    <source>
        <dbReference type="ARBA" id="ARBA00004370"/>
    </source>
</evidence>
<dbReference type="GO" id="GO:0005886">
    <property type="term" value="C:plasma membrane"/>
    <property type="evidence" value="ECO:0007669"/>
    <property type="project" value="TreeGrafter"/>
</dbReference>
<dbReference type="SUPFAM" id="SSF58104">
    <property type="entry name" value="Methyl-accepting chemotaxis protein (MCP) signaling domain"/>
    <property type="match status" value="1"/>
</dbReference>